<accession>U6MZ19</accession>
<evidence type="ECO:0000256" key="1">
    <source>
        <dbReference type="SAM" id="MobiDB-lite"/>
    </source>
</evidence>
<proteinExistence type="predicted"/>
<reference evidence="2" key="1">
    <citation type="submission" date="2013-10" db="EMBL/GenBank/DDBJ databases">
        <title>Genomic analysis of the causative agents of coccidiosis in chickens.</title>
        <authorList>
            <person name="Reid A.J."/>
            <person name="Blake D."/>
            <person name="Billington K."/>
            <person name="Browne H."/>
            <person name="Dunn M."/>
            <person name="Hung S."/>
            <person name="Kawahara F."/>
            <person name="Miranda-Saavedra D."/>
            <person name="Mourier T."/>
            <person name="Nagra H."/>
            <person name="Otto T.D."/>
            <person name="Rawlings N."/>
            <person name="Sanchez A."/>
            <person name="Sanders M."/>
            <person name="Subramaniam C."/>
            <person name="Tay Y."/>
            <person name="Dear P."/>
            <person name="Doerig C."/>
            <person name="Gruber A."/>
            <person name="Parkinson J."/>
            <person name="Shirley M."/>
            <person name="Wan K.L."/>
            <person name="Berriman M."/>
            <person name="Tomley F."/>
            <person name="Pain A."/>
        </authorList>
    </citation>
    <scope>NUCLEOTIDE SEQUENCE [LARGE SCALE GENOMIC DNA]</scope>
    <source>
        <strain evidence="2">Houghton</strain>
    </source>
</reference>
<feature type="region of interest" description="Disordered" evidence="1">
    <location>
        <begin position="283"/>
        <end position="318"/>
    </location>
</feature>
<evidence type="ECO:0008006" key="4">
    <source>
        <dbReference type="Google" id="ProtNLM"/>
    </source>
</evidence>
<dbReference type="OrthoDB" id="354319at2759"/>
<feature type="compositionally biased region" description="Basic and acidic residues" evidence="1">
    <location>
        <begin position="53"/>
        <end position="64"/>
    </location>
</feature>
<dbReference type="InterPro" id="IPR032675">
    <property type="entry name" value="LRR_dom_sf"/>
</dbReference>
<dbReference type="EMBL" id="HG724771">
    <property type="protein sequence ID" value="CDJ67739.1"/>
    <property type="molecule type" value="Genomic_DNA"/>
</dbReference>
<dbReference type="RefSeq" id="XP_013436206.1">
    <property type="nucleotide sequence ID" value="XM_013580752.1"/>
</dbReference>
<feature type="region of interest" description="Disordered" evidence="1">
    <location>
        <begin position="43"/>
        <end position="64"/>
    </location>
</feature>
<dbReference type="AlphaFoldDB" id="U6MZ19"/>
<name>U6MZ19_9EIME</name>
<dbReference type="GeneID" id="25474339"/>
<organism evidence="2 3">
    <name type="scientific">Eimeria necatrix</name>
    <dbReference type="NCBI Taxonomy" id="51315"/>
    <lineage>
        <taxon>Eukaryota</taxon>
        <taxon>Sar</taxon>
        <taxon>Alveolata</taxon>
        <taxon>Apicomplexa</taxon>
        <taxon>Conoidasida</taxon>
        <taxon>Coccidia</taxon>
        <taxon>Eucoccidiorida</taxon>
        <taxon>Eimeriorina</taxon>
        <taxon>Eimeriidae</taxon>
        <taxon>Eimeria</taxon>
    </lineage>
</organism>
<dbReference type="Proteomes" id="UP000030754">
    <property type="component" value="Unassembled WGS sequence"/>
</dbReference>
<protein>
    <recommendedName>
        <fullName evidence="4">Leucine rich repeat protein</fullName>
    </recommendedName>
</protein>
<dbReference type="Gene3D" id="3.80.10.10">
    <property type="entry name" value="Ribonuclease Inhibitor"/>
    <property type="match status" value="1"/>
</dbReference>
<evidence type="ECO:0000313" key="3">
    <source>
        <dbReference type="Proteomes" id="UP000030754"/>
    </source>
</evidence>
<feature type="compositionally biased region" description="Basic residues" evidence="1">
    <location>
        <begin position="303"/>
        <end position="318"/>
    </location>
</feature>
<evidence type="ECO:0000313" key="2">
    <source>
        <dbReference type="EMBL" id="CDJ67739.1"/>
    </source>
</evidence>
<sequence>MAQPVLFAASRSCSSNKKLESVCKMSASALWLRQDEYLRRSKMQKKLMQDAQEQQRKQEEGRSRKDTNFTALLRLARSSSSSSSSTGAETEEEAYIPASLSFGSLGLTPVQIRMLLRDVLADNEQIEELDLSRVSLTDDDGPGVCSSLALMKNLKKVSLEGNYLGYTTAVALRKCIEAGGDLLLESLRNNTTLECLDISDNDITAEQHRRLSLLVAANHRCCENVRDREAIEKRLMAAEEANSKARKMEIEAFRLAVEGSESRAIAREADAFEDWRRRFVQEDEEHKQTVKALQQAYEDRKAMAQRRRAAKKKKKPRP</sequence>
<gene>
    <name evidence="2" type="ORF">ENH_00041820</name>
</gene>
<reference evidence="2" key="2">
    <citation type="submission" date="2013-10" db="EMBL/GenBank/DDBJ databases">
        <authorList>
            <person name="Aslett M."/>
        </authorList>
    </citation>
    <scope>NUCLEOTIDE SEQUENCE [LARGE SCALE GENOMIC DNA]</scope>
    <source>
        <strain evidence="2">Houghton</strain>
    </source>
</reference>
<dbReference type="SUPFAM" id="SSF52047">
    <property type="entry name" value="RNI-like"/>
    <property type="match status" value="1"/>
</dbReference>
<dbReference type="VEuPathDB" id="ToxoDB:ENH_00041820"/>
<keyword evidence="3" id="KW-1185">Reference proteome</keyword>